<evidence type="ECO:0000259" key="3">
    <source>
        <dbReference type="SMART" id="SM00822"/>
    </source>
</evidence>
<accession>A0A6G9YK34</accession>
<comment type="similarity">
    <text evidence="1">Belongs to the short-chain dehydrogenases/reductases (SDR) family.</text>
</comment>
<keyword evidence="5" id="KW-1185">Reference proteome</keyword>
<dbReference type="Pfam" id="PF13561">
    <property type="entry name" value="adh_short_C2"/>
    <property type="match status" value="1"/>
</dbReference>
<evidence type="ECO:0000313" key="5">
    <source>
        <dbReference type="Proteomes" id="UP000503540"/>
    </source>
</evidence>
<dbReference type="NCBIfam" id="NF005449">
    <property type="entry name" value="PRK07041.1"/>
    <property type="match status" value="1"/>
</dbReference>
<evidence type="ECO:0000256" key="1">
    <source>
        <dbReference type="ARBA" id="ARBA00006484"/>
    </source>
</evidence>
<dbReference type="PRINTS" id="PR00081">
    <property type="entry name" value="GDHRDH"/>
</dbReference>
<dbReference type="SUPFAM" id="SSF51735">
    <property type="entry name" value="NAD(P)-binding Rossmann-fold domains"/>
    <property type="match status" value="1"/>
</dbReference>
<dbReference type="Gene3D" id="3.40.50.720">
    <property type="entry name" value="NAD(P)-binding Rossmann-like Domain"/>
    <property type="match status" value="1"/>
</dbReference>
<evidence type="ECO:0000256" key="2">
    <source>
        <dbReference type="ARBA" id="ARBA00023002"/>
    </source>
</evidence>
<name>A0A6G9YK34_9NOCA</name>
<dbReference type="SMART" id="SM00822">
    <property type="entry name" value="PKS_KR"/>
    <property type="match status" value="1"/>
</dbReference>
<dbReference type="InterPro" id="IPR057326">
    <property type="entry name" value="KR_dom"/>
</dbReference>
<reference evidence="4 5" key="1">
    <citation type="journal article" date="2019" name="ACS Chem. Biol.">
        <title>Identification and Mobilization of a Cryptic Antibiotic Biosynthesis Gene Locus from a Human-Pathogenic Nocardia Isolate.</title>
        <authorList>
            <person name="Herisse M."/>
            <person name="Ishida K."/>
            <person name="Porter J.L."/>
            <person name="Howden B."/>
            <person name="Hertweck C."/>
            <person name="Stinear T.P."/>
            <person name="Pidot S.J."/>
        </authorList>
    </citation>
    <scope>NUCLEOTIDE SEQUENCE [LARGE SCALE GENOMIC DNA]</scope>
    <source>
        <strain evidence="4 5">AUSMDU00012717</strain>
    </source>
</reference>
<proteinExistence type="inferred from homology"/>
<dbReference type="PANTHER" id="PTHR43477">
    <property type="entry name" value="DIHYDROANTICAPSIN 7-DEHYDROGENASE"/>
    <property type="match status" value="1"/>
</dbReference>
<evidence type="ECO:0000313" key="4">
    <source>
        <dbReference type="EMBL" id="QIS13548.1"/>
    </source>
</evidence>
<dbReference type="PANTHER" id="PTHR43477:SF1">
    <property type="entry name" value="DIHYDROANTICAPSIN 7-DEHYDROGENASE"/>
    <property type="match status" value="1"/>
</dbReference>
<dbReference type="AlphaFoldDB" id="A0A6G9YK34"/>
<dbReference type="InterPro" id="IPR051122">
    <property type="entry name" value="SDR_DHRS6-like"/>
</dbReference>
<feature type="domain" description="Ketoreductase" evidence="3">
    <location>
        <begin position="21"/>
        <end position="196"/>
    </location>
</feature>
<dbReference type="KEGG" id="nah:F5544_28485"/>
<organism evidence="4 5">
    <name type="scientific">Nocardia arthritidis</name>
    <dbReference type="NCBI Taxonomy" id="228602"/>
    <lineage>
        <taxon>Bacteria</taxon>
        <taxon>Bacillati</taxon>
        <taxon>Actinomycetota</taxon>
        <taxon>Actinomycetes</taxon>
        <taxon>Mycobacteriales</taxon>
        <taxon>Nocardiaceae</taxon>
        <taxon>Nocardia</taxon>
    </lineage>
</organism>
<gene>
    <name evidence="4" type="ORF">F5544_28485</name>
</gene>
<dbReference type="GO" id="GO:0016491">
    <property type="term" value="F:oxidoreductase activity"/>
    <property type="evidence" value="ECO:0007669"/>
    <property type="project" value="UniProtKB-KW"/>
</dbReference>
<sequence length="256" mass="26427">MDTRPGRWSTGVMTANMNAARRVVIFGGSSGMGLALASALVADGAEVTVAARNADRLAAAERTLAGGPGKVRTVVADITREADIERVFAEVGVVDHVVTTAVDVTGVYQPITELDPETARKTLDAKLIGPALLGKHARLAPGGSLTFTSGIAAYRPGPGSSIVAAANGALESLAYALSVELAPTRVNVVSPGWIDTPIWDTIAGSAKSERHQQLATRLPVGRIGKPAEIAQAITALMDNPFITGTVLHVDGGHRLV</sequence>
<dbReference type="Proteomes" id="UP000503540">
    <property type="component" value="Chromosome"/>
</dbReference>
<protein>
    <submittedName>
        <fullName evidence="4">SDR family oxidoreductase</fullName>
    </submittedName>
</protein>
<keyword evidence="2" id="KW-0560">Oxidoreductase</keyword>
<dbReference type="EMBL" id="CP046172">
    <property type="protein sequence ID" value="QIS13548.1"/>
    <property type="molecule type" value="Genomic_DNA"/>
</dbReference>
<dbReference type="InterPro" id="IPR002347">
    <property type="entry name" value="SDR_fam"/>
</dbReference>
<dbReference type="InterPro" id="IPR036291">
    <property type="entry name" value="NAD(P)-bd_dom_sf"/>
</dbReference>